<sequence length="318" mass="35761">MMAMTEVKEKKNWFSFGKELFRRFKEHDVQDYGATLAFFWFLSIFPGIIFILALLSFFDISQDTFQNQLNDLAPGSAASDFLTGIFEAIGEPRGGLLSIGAILAIWSASKGVDRLVTTALHAYGEDNERNFFVKKGLALGLTILLGIGMLLLILSNVFGSQIITFVTEYLPVNITGAEELMINVFRYVLTTVVLILTLSIFYKISPQQHVFWKSTIPGAIFGVIGWQLVSLGFSLYVSNFGSYDSTYGSLGGIIVTLLWLQLTGMIILIGSEINATWMRFFKTPSEQEYERDFKKNKKKAKQKQQEDDYDDIPTNTYG</sequence>
<dbReference type="PANTHER" id="PTHR30213">
    <property type="entry name" value="INNER MEMBRANE PROTEIN YHJD"/>
    <property type="match status" value="1"/>
</dbReference>
<evidence type="ECO:0000313" key="8">
    <source>
        <dbReference type="EMBL" id="WDH76493.1"/>
    </source>
</evidence>
<keyword evidence="3 7" id="KW-0812">Transmembrane</keyword>
<reference evidence="8 9" key="1">
    <citation type="submission" date="2023-02" db="EMBL/GenBank/DDBJ databases">
        <title>A bacterium isolated from plastisphere.</title>
        <authorList>
            <person name="Sun Y."/>
        </authorList>
    </citation>
    <scope>NUCLEOTIDE SEQUENCE [LARGE SCALE GENOMIC DNA]</scope>
    <source>
        <strain evidence="9">a-1</strain>
    </source>
</reference>
<keyword evidence="4 7" id="KW-1133">Transmembrane helix</keyword>
<organism evidence="8 9">
    <name type="scientific">Exiguobacterium marinum</name>
    <dbReference type="NCBI Taxonomy" id="273528"/>
    <lineage>
        <taxon>Bacteria</taxon>
        <taxon>Bacillati</taxon>
        <taxon>Bacillota</taxon>
        <taxon>Bacilli</taxon>
        <taxon>Bacillales</taxon>
        <taxon>Bacillales Family XII. Incertae Sedis</taxon>
        <taxon>Exiguobacterium</taxon>
    </lineage>
</organism>
<feature type="transmembrane region" description="Helical" evidence="7">
    <location>
        <begin position="137"/>
        <end position="164"/>
    </location>
</feature>
<dbReference type="NCBIfam" id="TIGR00765">
    <property type="entry name" value="yihY_not_rbn"/>
    <property type="match status" value="1"/>
</dbReference>
<evidence type="ECO:0000256" key="7">
    <source>
        <dbReference type="SAM" id="Phobius"/>
    </source>
</evidence>
<proteinExistence type="predicted"/>
<evidence type="ECO:0000256" key="3">
    <source>
        <dbReference type="ARBA" id="ARBA00022692"/>
    </source>
</evidence>
<feature type="transmembrane region" description="Helical" evidence="7">
    <location>
        <begin position="249"/>
        <end position="269"/>
    </location>
</feature>
<dbReference type="PANTHER" id="PTHR30213:SF0">
    <property type="entry name" value="UPF0761 MEMBRANE PROTEIN YIHY"/>
    <property type="match status" value="1"/>
</dbReference>
<evidence type="ECO:0000256" key="5">
    <source>
        <dbReference type="ARBA" id="ARBA00023136"/>
    </source>
</evidence>
<feature type="transmembrane region" description="Helical" evidence="7">
    <location>
        <begin position="216"/>
        <end position="237"/>
    </location>
</feature>
<dbReference type="Proteomes" id="UP001213680">
    <property type="component" value="Chromosome"/>
</dbReference>
<gene>
    <name evidence="8" type="ORF">PTI97_02935</name>
</gene>
<dbReference type="RefSeq" id="WP_274357176.1">
    <property type="nucleotide sequence ID" value="NZ_CP118099.1"/>
</dbReference>
<evidence type="ECO:0000256" key="2">
    <source>
        <dbReference type="ARBA" id="ARBA00022475"/>
    </source>
</evidence>
<dbReference type="InterPro" id="IPR017039">
    <property type="entry name" value="Virul_fac_BrkB"/>
</dbReference>
<protein>
    <submittedName>
        <fullName evidence="8">YihY/virulence factor BrkB family protein</fullName>
    </submittedName>
</protein>
<dbReference type="EMBL" id="CP118099">
    <property type="protein sequence ID" value="WDH76493.1"/>
    <property type="molecule type" value="Genomic_DNA"/>
</dbReference>
<keyword evidence="5 7" id="KW-0472">Membrane</keyword>
<accession>A0ABY7X038</accession>
<evidence type="ECO:0000256" key="4">
    <source>
        <dbReference type="ARBA" id="ARBA00022989"/>
    </source>
</evidence>
<keyword evidence="9" id="KW-1185">Reference proteome</keyword>
<dbReference type="Pfam" id="PF03631">
    <property type="entry name" value="Virul_fac_BrkB"/>
    <property type="match status" value="1"/>
</dbReference>
<dbReference type="PIRSF" id="PIRSF035875">
    <property type="entry name" value="RNase_BN"/>
    <property type="match status" value="1"/>
</dbReference>
<evidence type="ECO:0000313" key="9">
    <source>
        <dbReference type="Proteomes" id="UP001213680"/>
    </source>
</evidence>
<evidence type="ECO:0000256" key="1">
    <source>
        <dbReference type="ARBA" id="ARBA00004651"/>
    </source>
</evidence>
<evidence type="ECO:0000256" key="6">
    <source>
        <dbReference type="SAM" id="MobiDB-lite"/>
    </source>
</evidence>
<comment type="subcellular location">
    <subcellularLocation>
        <location evidence="1">Cell membrane</location>
        <topology evidence="1">Multi-pass membrane protein</topology>
    </subcellularLocation>
</comment>
<name>A0ABY7X038_9BACL</name>
<feature type="region of interest" description="Disordered" evidence="6">
    <location>
        <begin position="292"/>
        <end position="318"/>
    </location>
</feature>
<feature type="transmembrane region" description="Helical" evidence="7">
    <location>
        <begin position="184"/>
        <end position="204"/>
    </location>
</feature>
<feature type="transmembrane region" description="Helical" evidence="7">
    <location>
        <begin position="37"/>
        <end position="58"/>
    </location>
</feature>
<keyword evidence="2" id="KW-1003">Cell membrane</keyword>